<dbReference type="GO" id="GO:0015031">
    <property type="term" value="P:protein transport"/>
    <property type="evidence" value="ECO:0007669"/>
    <property type="project" value="UniProtKB-KW"/>
</dbReference>
<dbReference type="GO" id="GO:0000423">
    <property type="term" value="P:mitophagy"/>
    <property type="evidence" value="ECO:0007669"/>
    <property type="project" value="TreeGrafter"/>
</dbReference>
<evidence type="ECO:0000256" key="5">
    <source>
        <dbReference type="ARBA" id="ARBA00022670"/>
    </source>
</evidence>
<keyword evidence="4 12" id="KW-0963">Cytoplasm</keyword>
<dbReference type="InterPro" id="IPR046792">
    <property type="entry name" value="Peptidase_C54_cat"/>
</dbReference>
<keyword evidence="7" id="KW-0788">Thiol protease</keyword>
<evidence type="ECO:0000256" key="4">
    <source>
        <dbReference type="ARBA" id="ARBA00022490"/>
    </source>
</evidence>
<evidence type="ECO:0000256" key="2">
    <source>
        <dbReference type="ARBA" id="ARBA00010958"/>
    </source>
</evidence>
<sequence length="483" mass="52560">MECFPPVEEVEELSQELLRELSSGCTEELLRRGLEHRGRLDRSLGEAQKRARELVQGLTQAEARLSQRLLRAQADVQRLQGRGQELDTELDTAQDTLTRARDTTLYPVGQDLGSLGQDLGSGGQDLGPPIPLPRYVAQLYYEISRIDWDCGAEPGRVRGGWTLRPRPRFNPRDPLYLLGKVYRPGNGDDLSRFRGDFRSRLWFTYRSGIPALPGTPPRSSDCGWGCTLRTGQMLLGQGLVLHLLGPDQPRAPLGLHRLLELGRAFGKRAGDWFGPGLAAHLIRGAVESCPETPGLAVYVAQDCTVYKGDVARLVWGDPDGGTTGTTGTPTTGQGTPGQRTPGTLGTLGAPGQRTQGTPGPPGPGQPRGLVLLVPARLGGESLNPVYVPCVKGLLQLRSCLGIIGGKPRHSLYFLGFQGDSLLYLDPHLCQPCVDTTQENFPLQSFHCGFPRKMSFGKMDPSCTFGFYAPGTELEQLWGDLARS</sequence>
<accession>A0A8K1DA33</accession>
<dbReference type="PANTHER" id="PTHR22624">
    <property type="entry name" value="CYSTEINE PROTEASE ATG4"/>
    <property type="match status" value="1"/>
</dbReference>
<evidence type="ECO:0000256" key="12">
    <source>
        <dbReference type="RuleBase" id="RU363115"/>
    </source>
</evidence>
<dbReference type="SUPFAM" id="SSF54001">
    <property type="entry name" value="Cysteine proteinases"/>
    <property type="match status" value="1"/>
</dbReference>
<gene>
    <name evidence="16" type="ORF">HGM15179_019237</name>
</gene>
<feature type="compositionally biased region" description="Low complexity" evidence="14">
    <location>
        <begin position="325"/>
        <end position="357"/>
    </location>
</feature>
<proteinExistence type="inferred from homology"/>
<dbReference type="GO" id="GO:0004197">
    <property type="term" value="F:cysteine-type endopeptidase activity"/>
    <property type="evidence" value="ECO:0007669"/>
    <property type="project" value="TreeGrafter"/>
</dbReference>
<name>A0A8K1DA33_9PASS</name>
<dbReference type="GO" id="GO:0035973">
    <property type="term" value="P:aggrephagy"/>
    <property type="evidence" value="ECO:0007669"/>
    <property type="project" value="TreeGrafter"/>
</dbReference>
<comment type="subcellular location">
    <subcellularLocation>
        <location evidence="1 12">Cytoplasm</location>
    </subcellularLocation>
</comment>
<comment type="similarity">
    <text evidence="2 12">Belongs to the peptidase C54 family.</text>
</comment>
<feature type="coiled-coil region" evidence="13">
    <location>
        <begin position="44"/>
        <end position="96"/>
    </location>
</feature>
<dbReference type="GO" id="GO:0019786">
    <property type="term" value="F:protein-phosphatidylethanolamide deconjugating activity"/>
    <property type="evidence" value="ECO:0007669"/>
    <property type="project" value="InterPro"/>
</dbReference>
<organism evidence="16 17">
    <name type="scientific">Zosterops borbonicus</name>
    <dbReference type="NCBI Taxonomy" id="364589"/>
    <lineage>
        <taxon>Eukaryota</taxon>
        <taxon>Metazoa</taxon>
        <taxon>Chordata</taxon>
        <taxon>Craniata</taxon>
        <taxon>Vertebrata</taxon>
        <taxon>Euteleostomi</taxon>
        <taxon>Archelosauria</taxon>
        <taxon>Archosauria</taxon>
        <taxon>Dinosauria</taxon>
        <taxon>Saurischia</taxon>
        <taxon>Theropoda</taxon>
        <taxon>Coelurosauria</taxon>
        <taxon>Aves</taxon>
        <taxon>Neognathae</taxon>
        <taxon>Neoaves</taxon>
        <taxon>Telluraves</taxon>
        <taxon>Australaves</taxon>
        <taxon>Passeriformes</taxon>
        <taxon>Sylvioidea</taxon>
        <taxon>Zosteropidae</taxon>
        <taxon>Zosterops</taxon>
    </lineage>
</organism>
<dbReference type="EMBL" id="SWJQ01001586">
    <property type="protein sequence ID" value="TRZ07872.1"/>
    <property type="molecule type" value="Genomic_DNA"/>
</dbReference>
<dbReference type="PANTHER" id="PTHR22624:SF36">
    <property type="entry name" value="CYSTEINE PROTEASE ATG4D"/>
    <property type="match status" value="1"/>
</dbReference>
<dbReference type="OrthoDB" id="2960936at2759"/>
<dbReference type="GO" id="GO:0005737">
    <property type="term" value="C:cytoplasm"/>
    <property type="evidence" value="ECO:0007669"/>
    <property type="project" value="UniProtKB-SubCell"/>
</dbReference>
<evidence type="ECO:0000313" key="17">
    <source>
        <dbReference type="Proteomes" id="UP000796761"/>
    </source>
</evidence>
<reference evidence="16" key="1">
    <citation type="submission" date="2019-04" db="EMBL/GenBank/DDBJ databases">
        <title>Genome assembly of Zosterops borbonicus 15179.</title>
        <authorList>
            <person name="Leroy T."/>
            <person name="Anselmetti Y."/>
            <person name="Tilak M.-K."/>
            <person name="Nabholz B."/>
        </authorList>
    </citation>
    <scope>NUCLEOTIDE SEQUENCE</scope>
    <source>
        <strain evidence="16">HGM_15179</strain>
        <tissue evidence="16">Muscle</tissue>
    </source>
</reference>
<keyword evidence="17" id="KW-1185">Reference proteome</keyword>
<comment type="catalytic activity">
    <reaction evidence="10">
        <text>[protein]-C-terminal L-amino acid-glycyl-phosphatidylserine + H2O = [protein]-C-terminal L-amino acid-glycine + a 1,2-diacyl-sn-glycero-3-phospho-L-serine</text>
        <dbReference type="Rhea" id="RHEA:67576"/>
        <dbReference type="Rhea" id="RHEA-COMP:17324"/>
        <dbReference type="Rhea" id="RHEA-COMP:17326"/>
        <dbReference type="ChEBI" id="CHEBI:15377"/>
        <dbReference type="ChEBI" id="CHEBI:57262"/>
        <dbReference type="ChEBI" id="CHEBI:172940"/>
        <dbReference type="ChEBI" id="CHEBI:172942"/>
    </reaction>
    <physiologicalReaction direction="left-to-right" evidence="10">
        <dbReference type="Rhea" id="RHEA:67577"/>
    </physiologicalReaction>
</comment>
<evidence type="ECO:0000256" key="7">
    <source>
        <dbReference type="ARBA" id="ARBA00022807"/>
    </source>
</evidence>
<keyword evidence="8 12" id="KW-0653">Protein transport</keyword>
<evidence type="ECO:0000256" key="11">
    <source>
        <dbReference type="ARBA" id="ARBA00029362"/>
    </source>
</evidence>
<evidence type="ECO:0000313" key="16">
    <source>
        <dbReference type="EMBL" id="TRZ07872.1"/>
    </source>
</evidence>
<comment type="function">
    <text evidence="12">Cysteine protease that plays a key role in autophagy by mediating both proteolytic activation and delipidation of ATG8 family proteins.</text>
</comment>
<evidence type="ECO:0000256" key="6">
    <source>
        <dbReference type="ARBA" id="ARBA00022801"/>
    </source>
</evidence>
<comment type="catalytic activity">
    <reaction evidence="11">
        <text>[protein]-C-terminal L-amino acid-glycyl-phosphatidylethanolamide + H2O = [protein]-C-terminal L-amino acid-glycine + a 1,2-diacyl-sn-glycero-3-phosphoethanolamine</text>
        <dbReference type="Rhea" id="RHEA:67548"/>
        <dbReference type="Rhea" id="RHEA-COMP:17323"/>
        <dbReference type="Rhea" id="RHEA-COMP:17324"/>
        <dbReference type="ChEBI" id="CHEBI:15377"/>
        <dbReference type="ChEBI" id="CHEBI:64612"/>
        <dbReference type="ChEBI" id="CHEBI:172940"/>
        <dbReference type="ChEBI" id="CHEBI:172941"/>
    </reaction>
    <physiologicalReaction direction="left-to-right" evidence="11">
        <dbReference type="Rhea" id="RHEA:67549"/>
    </physiologicalReaction>
</comment>
<protein>
    <recommendedName>
        <fullName evidence="12">Cysteine protease</fullName>
        <ecNumber evidence="12">3.4.22.-</ecNumber>
    </recommendedName>
</protein>
<comment type="caution">
    <text evidence="16">The sequence shown here is derived from an EMBL/GenBank/DDBJ whole genome shotgun (WGS) entry which is preliminary data.</text>
</comment>
<evidence type="ECO:0000256" key="1">
    <source>
        <dbReference type="ARBA" id="ARBA00004496"/>
    </source>
</evidence>
<feature type="domain" description="Peptidase C54 catalytic" evidence="15">
    <location>
        <begin position="192"/>
        <end position="246"/>
    </location>
</feature>
<keyword evidence="9 12" id="KW-0072">Autophagy</keyword>
<evidence type="ECO:0000256" key="13">
    <source>
        <dbReference type="SAM" id="Coils"/>
    </source>
</evidence>
<dbReference type="Proteomes" id="UP000796761">
    <property type="component" value="Unassembled WGS sequence"/>
</dbReference>
<evidence type="ECO:0000259" key="15">
    <source>
        <dbReference type="Pfam" id="PF03416"/>
    </source>
</evidence>
<dbReference type="AlphaFoldDB" id="A0A8K1DA33"/>
<keyword evidence="13" id="KW-0175">Coiled coil</keyword>
<feature type="domain" description="Peptidase C54 catalytic" evidence="15">
    <location>
        <begin position="247"/>
        <end position="470"/>
    </location>
</feature>
<evidence type="ECO:0000256" key="3">
    <source>
        <dbReference type="ARBA" id="ARBA00022448"/>
    </source>
</evidence>
<feature type="region of interest" description="Disordered" evidence="14">
    <location>
        <begin position="317"/>
        <end position="365"/>
    </location>
</feature>
<dbReference type="GO" id="GO:0000045">
    <property type="term" value="P:autophagosome assembly"/>
    <property type="evidence" value="ECO:0007669"/>
    <property type="project" value="TreeGrafter"/>
</dbReference>
<evidence type="ECO:0000256" key="8">
    <source>
        <dbReference type="ARBA" id="ARBA00022927"/>
    </source>
</evidence>
<dbReference type="Pfam" id="PF03416">
    <property type="entry name" value="Peptidase_C54"/>
    <property type="match status" value="2"/>
</dbReference>
<dbReference type="InterPro" id="IPR038765">
    <property type="entry name" value="Papain-like_cys_pep_sf"/>
</dbReference>
<dbReference type="InterPro" id="IPR005078">
    <property type="entry name" value="Peptidase_C54"/>
</dbReference>
<dbReference type="GO" id="GO:0016485">
    <property type="term" value="P:protein processing"/>
    <property type="evidence" value="ECO:0007669"/>
    <property type="project" value="TreeGrafter"/>
</dbReference>
<keyword evidence="6 12" id="KW-0378">Hydrolase</keyword>
<evidence type="ECO:0000256" key="14">
    <source>
        <dbReference type="SAM" id="MobiDB-lite"/>
    </source>
</evidence>
<evidence type="ECO:0000256" key="10">
    <source>
        <dbReference type="ARBA" id="ARBA00029289"/>
    </source>
</evidence>
<keyword evidence="5 12" id="KW-0645">Protease</keyword>
<dbReference type="GO" id="GO:0034727">
    <property type="term" value="P:piecemeal microautophagy of the nucleus"/>
    <property type="evidence" value="ECO:0007669"/>
    <property type="project" value="TreeGrafter"/>
</dbReference>
<evidence type="ECO:0000256" key="9">
    <source>
        <dbReference type="ARBA" id="ARBA00023006"/>
    </source>
</evidence>
<dbReference type="EC" id="3.4.22.-" evidence="12"/>
<keyword evidence="3" id="KW-0813">Transport</keyword>